<evidence type="ECO:0000313" key="2">
    <source>
        <dbReference type="EMBL" id="PYC48461.1"/>
    </source>
</evidence>
<sequence>MFGVVLWSDTQDQKAVIWCEDHGDLAFYNAGQETDAQSCFDGCSLDAGDLVQFEIDTAEATRIARNPRLIAEGQYPTLAAELAGKTAAPAPASEGNVVPFRPAGGGAMARRNRVASAAH</sequence>
<name>A0A2V4MP03_9RHOB</name>
<proteinExistence type="predicted"/>
<feature type="region of interest" description="Disordered" evidence="1">
    <location>
        <begin position="89"/>
        <end position="119"/>
    </location>
</feature>
<evidence type="ECO:0000313" key="3">
    <source>
        <dbReference type="Proteomes" id="UP000248012"/>
    </source>
</evidence>
<dbReference type="Proteomes" id="UP000248012">
    <property type="component" value="Unassembled WGS sequence"/>
</dbReference>
<organism evidence="2 3">
    <name type="scientific">Litorivita pollutaquae</name>
    <dbReference type="NCBI Taxonomy" id="2200892"/>
    <lineage>
        <taxon>Bacteria</taxon>
        <taxon>Pseudomonadati</taxon>
        <taxon>Pseudomonadota</taxon>
        <taxon>Alphaproteobacteria</taxon>
        <taxon>Rhodobacterales</taxon>
        <taxon>Paracoccaceae</taxon>
        <taxon>Litorivita</taxon>
    </lineage>
</organism>
<accession>A0A2V4MP03</accession>
<dbReference type="RefSeq" id="WP_110795196.1">
    <property type="nucleotide sequence ID" value="NZ_KZ826482.1"/>
</dbReference>
<protein>
    <submittedName>
        <fullName evidence="2">Uncharacterized protein</fullName>
    </submittedName>
</protein>
<dbReference type="OrthoDB" id="7868545at2"/>
<dbReference type="AlphaFoldDB" id="A0A2V4MP03"/>
<keyword evidence="3" id="KW-1185">Reference proteome</keyword>
<evidence type="ECO:0000256" key="1">
    <source>
        <dbReference type="SAM" id="MobiDB-lite"/>
    </source>
</evidence>
<dbReference type="EMBL" id="QFVT01000003">
    <property type="protein sequence ID" value="PYC48461.1"/>
    <property type="molecule type" value="Genomic_DNA"/>
</dbReference>
<gene>
    <name evidence="2" type="ORF">DI396_05660</name>
</gene>
<reference evidence="2 3" key="1">
    <citation type="submission" date="2018-05" db="EMBL/GenBank/DDBJ databases">
        <title>Oceanovita maritima gen. nov., sp. nov., a marine bacterium in the family Rhodobacteraceae isolated from surface seawater of Lundu port Xiamen, China.</title>
        <authorList>
            <person name="Hetharua B.H."/>
            <person name="Min D."/>
            <person name="Liao H."/>
            <person name="Tian Y."/>
        </authorList>
    </citation>
    <scope>NUCLEOTIDE SEQUENCE [LARGE SCALE GENOMIC DNA]</scope>
    <source>
        <strain evidence="2 3">FSX-11</strain>
    </source>
</reference>
<comment type="caution">
    <text evidence="2">The sequence shown here is derived from an EMBL/GenBank/DDBJ whole genome shotgun (WGS) entry which is preliminary data.</text>
</comment>